<feature type="transmembrane region" description="Helical" evidence="4">
    <location>
        <begin position="256"/>
        <end position="273"/>
    </location>
</feature>
<keyword evidence="4" id="KW-1133">Transmembrane helix</keyword>
<feature type="transmembrane region" description="Helical" evidence="4">
    <location>
        <begin position="187"/>
        <end position="209"/>
    </location>
</feature>
<evidence type="ECO:0000256" key="1">
    <source>
        <dbReference type="ARBA" id="ARBA00001946"/>
    </source>
</evidence>
<protein>
    <recommendedName>
        <fullName evidence="2">diguanylate cyclase</fullName>
        <ecNumber evidence="2">2.7.7.65</ecNumber>
    </recommendedName>
</protein>
<dbReference type="Gene3D" id="3.30.70.270">
    <property type="match status" value="1"/>
</dbReference>
<dbReference type="CDD" id="cd01949">
    <property type="entry name" value="GGDEF"/>
    <property type="match status" value="1"/>
</dbReference>
<dbReference type="EMBL" id="BMDX01000010">
    <property type="protein sequence ID" value="GGA79370.1"/>
    <property type="molecule type" value="Genomic_DNA"/>
</dbReference>
<dbReference type="Gene3D" id="2.60.40.2380">
    <property type="match status" value="1"/>
</dbReference>
<feature type="transmembrane region" description="Helical" evidence="4">
    <location>
        <begin position="341"/>
        <end position="363"/>
    </location>
</feature>
<dbReference type="Pfam" id="PF00990">
    <property type="entry name" value="GGDEF"/>
    <property type="match status" value="1"/>
</dbReference>
<dbReference type="EC" id="2.7.7.65" evidence="2"/>
<comment type="catalytic activity">
    <reaction evidence="3">
        <text>2 GTP = 3',3'-c-di-GMP + 2 diphosphate</text>
        <dbReference type="Rhea" id="RHEA:24898"/>
        <dbReference type="ChEBI" id="CHEBI:33019"/>
        <dbReference type="ChEBI" id="CHEBI:37565"/>
        <dbReference type="ChEBI" id="CHEBI:58805"/>
        <dbReference type="EC" id="2.7.7.65"/>
    </reaction>
</comment>
<dbReference type="GO" id="GO:0043709">
    <property type="term" value="P:cell adhesion involved in single-species biofilm formation"/>
    <property type="evidence" value="ECO:0007669"/>
    <property type="project" value="TreeGrafter"/>
</dbReference>
<dbReference type="Pfam" id="PF07696">
    <property type="entry name" value="7TMR-DISMED2"/>
    <property type="match status" value="1"/>
</dbReference>
<comment type="cofactor">
    <cofactor evidence="1">
        <name>Mg(2+)</name>
        <dbReference type="ChEBI" id="CHEBI:18420"/>
    </cofactor>
</comment>
<keyword evidence="4" id="KW-0472">Membrane</keyword>
<dbReference type="GO" id="GO:1902201">
    <property type="term" value="P:negative regulation of bacterial-type flagellum-dependent cell motility"/>
    <property type="evidence" value="ECO:0007669"/>
    <property type="project" value="TreeGrafter"/>
</dbReference>
<feature type="domain" description="GGDEF" evidence="5">
    <location>
        <begin position="437"/>
        <end position="578"/>
    </location>
</feature>
<gene>
    <name evidence="6" type="ORF">GCM10011369_21640</name>
</gene>
<dbReference type="RefSeq" id="WP_087505834.1">
    <property type="nucleotide sequence ID" value="NZ_BMDX01000010.1"/>
</dbReference>
<sequence length="590" mass="64924">MGLRLLILSLMFVVLLVSGCGKQPSDRVVDLAGFESQMLGQHSRYFQEQDHKLSWQQAARAFAQSDYPYGASESIALGIGTDPVWLHFQVNNPTQADAGIRLAVKTPWLDVIDAYIVADNTLIAHINGGDYLPFEQRPMAHENFAFEHGFSSGLSDVYLRVESLGPMAIPIELSSIEQAQQLDLGNAYRYGLLYGMLLALSLYNLLLYLITREKEFGLYSLYLAGFVVNSFSYTGQLHEIITADFGVHFQDWLDCFLMITYSVAGLHFARALLKTKNYAPVLDRVVVWTTIVFPLGILLGAIANQLVFSLLLGFLLNSGFATLFIIMGIRARQAQVDSANLFIIASVTAACCIGISTMAVAGIVPYNTYTFQAIEVGMVFEAIMLAIVLAKRFNLVQQDLAVAEKFAHTDPLTSVNNRRGFQQPAEALFNAAVANNQDVAVLLIDIDHFKRINDQYGHTVGDEVIQLAANCLANSTRKTDLIARWGGEEFIMLLNNTSQAEGRNFAERIRMSLAELRCNTPSGSVNFTVSIGAAGSNQWVCAGKNLNELSLAELIKCADSALYEAKKSGRNRVVELCDACPFTESPVAEK</sequence>
<dbReference type="Pfam" id="PF07695">
    <property type="entry name" value="7TMR-DISM_7TM"/>
    <property type="match status" value="1"/>
</dbReference>
<dbReference type="InterPro" id="IPR011622">
    <property type="entry name" value="7TMR_DISM_rcpt_extracell_dom2"/>
</dbReference>
<dbReference type="GO" id="GO:0052621">
    <property type="term" value="F:diguanylate cyclase activity"/>
    <property type="evidence" value="ECO:0007669"/>
    <property type="project" value="UniProtKB-EC"/>
</dbReference>
<dbReference type="OrthoDB" id="5289013at2"/>
<comment type="caution">
    <text evidence="6">The sequence shown here is derived from an EMBL/GenBank/DDBJ whole genome shotgun (WGS) entry which is preliminary data.</text>
</comment>
<accession>A0A8J2XPD9</accession>
<dbReference type="SUPFAM" id="SSF55073">
    <property type="entry name" value="Nucleotide cyclase"/>
    <property type="match status" value="1"/>
</dbReference>
<reference evidence="7" key="1">
    <citation type="journal article" date="2019" name="Int. J. Syst. Evol. Microbiol.">
        <title>The Global Catalogue of Microorganisms (GCM) 10K type strain sequencing project: providing services to taxonomists for standard genome sequencing and annotation.</title>
        <authorList>
            <consortium name="The Broad Institute Genomics Platform"/>
            <consortium name="The Broad Institute Genome Sequencing Center for Infectious Disease"/>
            <person name="Wu L."/>
            <person name="Ma J."/>
        </authorList>
    </citation>
    <scope>NUCLEOTIDE SEQUENCE [LARGE SCALE GENOMIC DNA]</scope>
    <source>
        <strain evidence="7">CGMCC 1.10130</strain>
    </source>
</reference>
<dbReference type="PANTHER" id="PTHR45138:SF9">
    <property type="entry name" value="DIGUANYLATE CYCLASE DGCM-RELATED"/>
    <property type="match status" value="1"/>
</dbReference>
<feature type="transmembrane region" description="Helical" evidence="4">
    <location>
        <begin position="369"/>
        <end position="390"/>
    </location>
</feature>
<dbReference type="AlphaFoldDB" id="A0A8J2XPD9"/>
<dbReference type="InterPro" id="IPR029787">
    <property type="entry name" value="Nucleotide_cyclase"/>
</dbReference>
<keyword evidence="4" id="KW-0812">Transmembrane</keyword>
<feature type="transmembrane region" description="Helical" evidence="4">
    <location>
        <begin position="216"/>
        <end position="236"/>
    </location>
</feature>
<evidence type="ECO:0000313" key="6">
    <source>
        <dbReference type="EMBL" id="GGA79370.1"/>
    </source>
</evidence>
<dbReference type="NCBIfam" id="TIGR00254">
    <property type="entry name" value="GGDEF"/>
    <property type="match status" value="1"/>
</dbReference>
<feature type="transmembrane region" description="Helical" evidence="4">
    <location>
        <begin position="309"/>
        <end position="329"/>
    </location>
</feature>
<evidence type="ECO:0000256" key="4">
    <source>
        <dbReference type="SAM" id="Phobius"/>
    </source>
</evidence>
<organism evidence="6 7">
    <name type="scientific">Neiella marina</name>
    <dbReference type="NCBI Taxonomy" id="508461"/>
    <lineage>
        <taxon>Bacteria</taxon>
        <taxon>Pseudomonadati</taxon>
        <taxon>Pseudomonadota</taxon>
        <taxon>Gammaproteobacteria</taxon>
        <taxon>Alteromonadales</taxon>
        <taxon>Echinimonadaceae</taxon>
        <taxon>Neiella</taxon>
    </lineage>
</organism>
<dbReference type="SMART" id="SM00267">
    <property type="entry name" value="GGDEF"/>
    <property type="match status" value="1"/>
</dbReference>
<dbReference type="PANTHER" id="PTHR45138">
    <property type="entry name" value="REGULATORY COMPONENTS OF SENSORY TRANSDUCTION SYSTEM"/>
    <property type="match status" value="1"/>
</dbReference>
<evidence type="ECO:0000313" key="7">
    <source>
        <dbReference type="Proteomes" id="UP000619743"/>
    </source>
</evidence>
<feature type="transmembrane region" description="Helical" evidence="4">
    <location>
        <begin position="285"/>
        <end position="303"/>
    </location>
</feature>
<dbReference type="InterPro" id="IPR000160">
    <property type="entry name" value="GGDEF_dom"/>
</dbReference>
<dbReference type="PROSITE" id="PS50887">
    <property type="entry name" value="GGDEF"/>
    <property type="match status" value="1"/>
</dbReference>
<dbReference type="Proteomes" id="UP000619743">
    <property type="component" value="Unassembled WGS sequence"/>
</dbReference>
<evidence type="ECO:0000256" key="2">
    <source>
        <dbReference type="ARBA" id="ARBA00012528"/>
    </source>
</evidence>
<dbReference type="InterPro" id="IPR043128">
    <property type="entry name" value="Rev_trsase/Diguanyl_cyclase"/>
</dbReference>
<name>A0A8J2XPD9_9GAMM</name>
<keyword evidence="7" id="KW-1185">Reference proteome</keyword>
<dbReference type="PROSITE" id="PS51257">
    <property type="entry name" value="PROKAR_LIPOPROTEIN"/>
    <property type="match status" value="1"/>
</dbReference>
<dbReference type="GO" id="GO:0005886">
    <property type="term" value="C:plasma membrane"/>
    <property type="evidence" value="ECO:0007669"/>
    <property type="project" value="TreeGrafter"/>
</dbReference>
<dbReference type="FunFam" id="3.30.70.270:FF:000001">
    <property type="entry name" value="Diguanylate cyclase domain protein"/>
    <property type="match status" value="1"/>
</dbReference>
<evidence type="ECO:0000256" key="3">
    <source>
        <dbReference type="ARBA" id="ARBA00034247"/>
    </source>
</evidence>
<proteinExistence type="predicted"/>
<dbReference type="InterPro" id="IPR050469">
    <property type="entry name" value="Diguanylate_Cyclase"/>
</dbReference>
<dbReference type="InterPro" id="IPR011623">
    <property type="entry name" value="7TMR_DISM_rcpt_extracell_dom1"/>
</dbReference>
<evidence type="ECO:0000259" key="5">
    <source>
        <dbReference type="PROSITE" id="PS50887"/>
    </source>
</evidence>